<dbReference type="GO" id="GO:0005576">
    <property type="term" value="C:extracellular region"/>
    <property type="evidence" value="ECO:0007669"/>
    <property type="project" value="UniProtKB-SubCell"/>
</dbReference>
<dbReference type="EMBL" id="CP036434">
    <property type="protein sequence ID" value="QDV09748.1"/>
    <property type="molecule type" value="Genomic_DNA"/>
</dbReference>
<dbReference type="PANTHER" id="PTHR38050:SF2">
    <property type="entry name" value="FERULOYL ESTERASE C-RELATED"/>
    <property type="match status" value="1"/>
</dbReference>
<proteinExistence type="predicted"/>
<dbReference type="Proteomes" id="UP000320390">
    <property type="component" value="Chromosome"/>
</dbReference>
<evidence type="ECO:0000256" key="4">
    <source>
        <dbReference type="ARBA" id="ARBA00022729"/>
    </source>
</evidence>
<dbReference type="SUPFAM" id="SSF53474">
    <property type="entry name" value="alpha/beta-Hydrolases"/>
    <property type="match status" value="1"/>
</dbReference>
<evidence type="ECO:0000256" key="3">
    <source>
        <dbReference type="ARBA" id="ARBA00022651"/>
    </source>
</evidence>
<sequence length="412" mass="42786">MLCPQGSVTVDAGRGPLTVSLPAGYDPAQPIPLIVLLHGYGASGAVQESYMRFTPIQDQYGFAFCAPDGTQNGLGQRFWNATDACCNFQGSNVDDSAYLRSLIEAIEAAVEIDPRSIHLVGHSNGGFMSYRMACEHADKIASIASLAGATFQDPADCTGMGPVHVLQIHGTSDGTIGYGGGSIGGNSYPGALETAQLWATRNGCGLTVETETQALNLDSSLAGKETTRTRFSGDCAIGGTVELWTINGGSHTPNLSPFFARRVVEHLLARPKADPTGEVYCSPATVNSSGSSASIAAVGSDVLADNALTLRAAGLPPQTFGFFLNSLTEGSATPPGSQGTLCLGGSIGRFSASVLNSGAAGEFSLEVDLTAIPNNPPASALVGEVWKFQAWFRDANPQVTSNLTDAIRMTLR</sequence>
<keyword evidence="5 9" id="KW-0378">Hydrolase</keyword>
<dbReference type="PANTHER" id="PTHR38050">
    <property type="match status" value="1"/>
</dbReference>
<keyword evidence="2" id="KW-0964">Secreted</keyword>
<accession>A0A518F082</accession>
<dbReference type="GO" id="GO:0045493">
    <property type="term" value="P:xylan catabolic process"/>
    <property type="evidence" value="ECO:0007669"/>
    <property type="project" value="UniProtKB-KW"/>
</dbReference>
<evidence type="ECO:0000256" key="1">
    <source>
        <dbReference type="ARBA" id="ARBA00004613"/>
    </source>
</evidence>
<gene>
    <name evidence="9" type="ORF">Poly30_53070</name>
</gene>
<evidence type="ECO:0000256" key="7">
    <source>
        <dbReference type="ARBA" id="ARBA00023326"/>
    </source>
</evidence>
<evidence type="ECO:0000259" key="8">
    <source>
        <dbReference type="Pfam" id="PF00561"/>
    </source>
</evidence>
<protein>
    <submittedName>
        <fullName evidence="9">Alpha/beta hydrolase family protein</fullName>
    </submittedName>
</protein>
<feature type="domain" description="AB hydrolase-1" evidence="8">
    <location>
        <begin position="32"/>
        <end position="156"/>
    </location>
</feature>
<dbReference type="InterPro" id="IPR000073">
    <property type="entry name" value="AB_hydrolase_1"/>
</dbReference>
<evidence type="ECO:0000256" key="6">
    <source>
        <dbReference type="ARBA" id="ARBA00023277"/>
    </source>
</evidence>
<name>A0A518F082_9BACT</name>
<keyword evidence="7" id="KW-0624">Polysaccharide degradation</keyword>
<keyword evidence="6" id="KW-0119">Carbohydrate metabolism</keyword>
<reference evidence="9 10" key="1">
    <citation type="submission" date="2019-02" db="EMBL/GenBank/DDBJ databases">
        <title>Deep-cultivation of Planctomycetes and their phenomic and genomic characterization uncovers novel biology.</title>
        <authorList>
            <person name="Wiegand S."/>
            <person name="Jogler M."/>
            <person name="Boedeker C."/>
            <person name="Pinto D."/>
            <person name="Vollmers J."/>
            <person name="Rivas-Marin E."/>
            <person name="Kohn T."/>
            <person name="Peeters S.H."/>
            <person name="Heuer A."/>
            <person name="Rast P."/>
            <person name="Oberbeckmann S."/>
            <person name="Bunk B."/>
            <person name="Jeske O."/>
            <person name="Meyerdierks A."/>
            <person name="Storesund J.E."/>
            <person name="Kallscheuer N."/>
            <person name="Luecker S."/>
            <person name="Lage O.M."/>
            <person name="Pohl T."/>
            <person name="Merkel B.J."/>
            <person name="Hornburger P."/>
            <person name="Mueller R.-W."/>
            <person name="Bruemmer F."/>
            <person name="Labrenz M."/>
            <person name="Spormann A.M."/>
            <person name="Op den Camp H."/>
            <person name="Overmann J."/>
            <person name="Amann R."/>
            <person name="Jetten M.S.M."/>
            <person name="Mascher T."/>
            <person name="Medema M.H."/>
            <person name="Devos D.P."/>
            <person name="Kaster A.-K."/>
            <person name="Ovreas L."/>
            <person name="Rohde M."/>
            <person name="Galperin M.Y."/>
            <person name="Jogler C."/>
        </authorList>
    </citation>
    <scope>NUCLEOTIDE SEQUENCE [LARGE SCALE GENOMIC DNA]</scope>
    <source>
        <strain evidence="9 10">Poly30</strain>
    </source>
</reference>
<dbReference type="Pfam" id="PF00561">
    <property type="entry name" value="Abhydrolase_1"/>
    <property type="match status" value="1"/>
</dbReference>
<keyword evidence="3" id="KW-0858">Xylan degradation</keyword>
<keyword evidence="4" id="KW-0732">Signal</keyword>
<dbReference type="Gene3D" id="3.40.50.1820">
    <property type="entry name" value="alpha/beta hydrolase"/>
    <property type="match status" value="1"/>
</dbReference>
<comment type="subcellular location">
    <subcellularLocation>
        <location evidence="1">Secreted</location>
    </subcellularLocation>
</comment>
<keyword evidence="10" id="KW-1185">Reference proteome</keyword>
<dbReference type="InterPro" id="IPR043595">
    <property type="entry name" value="FaeB/C/D"/>
</dbReference>
<evidence type="ECO:0000313" key="9">
    <source>
        <dbReference type="EMBL" id="QDV09748.1"/>
    </source>
</evidence>
<evidence type="ECO:0000256" key="5">
    <source>
        <dbReference type="ARBA" id="ARBA00022801"/>
    </source>
</evidence>
<dbReference type="GO" id="GO:0030600">
    <property type="term" value="F:feruloyl esterase activity"/>
    <property type="evidence" value="ECO:0007669"/>
    <property type="project" value="InterPro"/>
</dbReference>
<evidence type="ECO:0000313" key="10">
    <source>
        <dbReference type="Proteomes" id="UP000320390"/>
    </source>
</evidence>
<evidence type="ECO:0000256" key="2">
    <source>
        <dbReference type="ARBA" id="ARBA00022525"/>
    </source>
</evidence>
<dbReference type="AlphaFoldDB" id="A0A518F082"/>
<dbReference type="InterPro" id="IPR029058">
    <property type="entry name" value="AB_hydrolase_fold"/>
</dbReference>
<organism evidence="9 10">
    <name type="scientific">Saltatorellus ferox</name>
    <dbReference type="NCBI Taxonomy" id="2528018"/>
    <lineage>
        <taxon>Bacteria</taxon>
        <taxon>Pseudomonadati</taxon>
        <taxon>Planctomycetota</taxon>
        <taxon>Planctomycetia</taxon>
        <taxon>Planctomycetia incertae sedis</taxon>
        <taxon>Saltatorellus</taxon>
    </lineage>
</organism>